<evidence type="ECO:0000313" key="3">
    <source>
        <dbReference type="EnsemblPlants" id="KEH27715"/>
    </source>
</evidence>
<proteinExistence type="predicted"/>
<dbReference type="SUPFAM" id="SSF52047">
    <property type="entry name" value="RNI-like"/>
    <property type="match status" value="2"/>
</dbReference>
<dbReference type="FunFam" id="3.80.10.10:FF:000930">
    <property type="entry name" value="F-box/LRR-repeat protein 20"/>
    <property type="match status" value="1"/>
</dbReference>
<protein>
    <submittedName>
        <fullName evidence="1">F-box/LRR protein, putative</fullName>
    </submittedName>
    <submittedName>
        <fullName evidence="2">Putative leucine-rich repeat domain, L domain-containing protein</fullName>
    </submittedName>
</protein>
<dbReference type="EnsemblPlants" id="KEH27715">
    <property type="protein sequence ID" value="KEH27715"/>
    <property type="gene ID" value="MTR_5g430490"/>
</dbReference>
<reference evidence="3" key="3">
    <citation type="submission" date="2015-04" db="UniProtKB">
        <authorList>
            <consortium name="EnsemblPlants"/>
        </authorList>
    </citation>
    <scope>IDENTIFICATION</scope>
    <source>
        <strain evidence="3">cv. Jemalong A17</strain>
    </source>
</reference>
<reference evidence="1 4" key="2">
    <citation type="journal article" date="2014" name="BMC Genomics">
        <title>An improved genome release (version Mt4.0) for the model legume Medicago truncatula.</title>
        <authorList>
            <person name="Tang H."/>
            <person name="Krishnakumar V."/>
            <person name="Bidwell S."/>
            <person name="Rosen B."/>
            <person name="Chan A."/>
            <person name="Zhou S."/>
            <person name="Gentzbittel L."/>
            <person name="Childs K.L."/>
            <person name="Yandell M."/>
            <person name="Gundlach H."/>
            <person name="Mayer K.F."/>
            <person name="Schwartz D.C."/>
            <person name="Town C.D."/>
        </authorList>
    </citation>
    <scope>GENOME REANNOTATION</scope>
    <source>
        <strain evidence="1">A17</strain>
        <strain evidence="3 4">cv. Jemalong A17</strain>
    </source>
</reference>
<keyword evidence="4" id="KW-1185">Reference proteome</keyword>
<gene>
    <name evidence="3" type="primary">25495002</name>
    <name evidence="1" type="ordered locus">MTR_5g430490</name>
    <name evidence="2" type="ORF">MtrunA17_Chr5g0411311</name>
</gene>
<dbReference type="AlphaFoldDB" id="A0A072UPD5"/>
<dbReference type="EMBL" id="PSQE01000005">
    <property type="protein sequence ID" value="RHN54846.1"/>
    <property type="molecule type" value="Genomic_DNA"/>
</dbReference>
<name>A0A072UPD5_MEDTR</name>
<reference evidence="1 4" key="1">
    <citation type="journal article" date="2011" name="Nature">
        <title>The Medicago genome provides insight into the evolution of rhizobial symbioses.</title>
        <authorList>
            <person name="Young N.D."/>
            <person name="Debelle F."/>
            <person name="Oldroyd G.E."/>
            <person name="Geurts R."/>
            <person name="Cannon S.B."/>
            <person name="Udvardi M.K."/>
            <person name="Benedito V.A."/>
            <person name="Mayer K.F."/>
            <person name="Gouzy J."/>
            <person name="Schoof H."/>
            <person name="Van de Peer Y."/>
            <person name="Proost S."/>
            <person name="Cook D.R."/>
            <person name="Meyers B.C."/>
            <person name="Spannagl M."/>
            <person name="Cheung F."/>
            <person name="De Mita S."/>
            <person name="Krishnakumar V."/>
            <person name="Gundlach H."/>
            <person name="Zhou S."/>
            <person name="Mudge J."/>
            <person name="Bharti A.K."/>
            <person name="Murray J.D."/>
            <person name="Naoumkina M.A."/>
            <person name="Rosen B."/>
            <person name="Silverstein K.A."/>
            <person name="Tang H."/>
            <person name="Rombauts S."/>
            <person name="Zhao P.X."/>
            <person name="Zhou P."/>
            <person name="Barbe V."/>
            <person name="Bardou P."/>
            <person name="Bechner M."/>
            <person name="Bellec A."/>
            <person name="Berger A."/>
            <person name="Berges H."/>
            <person name="Bidwell S."/>
            <person name="Bisseling T."/>
            <person name="Choisne N."/>
            <person name="Couloux A."/>
            <person name="Denny R."/>
            <person name="Deshpande S."/>
            <person name="Dai X."/>
            <person name="Doyle J.J."/>
            <person name="Dudez A.M."/>
            <person name="Farmer A.D."/>
            <person name="Fouteau S."/>
            <person name="Franken C."/>
            <person name="Gibelin C."/>
            <person name="Gish J."/>
            <person name="Goldstein S."/>
            <person name="Gonzalez A.J."/>
            <person name="Green P.J."/>
            <person name="Hallab A."/>
            <person name="Hartog M."/>
            <person name="Hua A."/>
            <person name="Humphray S.J."/>
            <person name="Jeong D.H."/>
            <person name="Jing Y."/>
            <person name="Jocker A."/>
            <person name="Kenton S.M."/>
            <person name="Kim D.J."/>
            <person name="Klee K."/>
            <person name="Lai H."/>
            <person name="Lang C."/>
            <person name="Lin S."/>
            <person name="Macmil S.L."/>
            <person name="Magdelenat G."/>
            <person name="Matthews L."/>
            <person name="McCorrison J."/>
            <person name="Monaghan E.L."/>
            <person name="Mun J.H."/>
            <person name="Najar F.Z."/>
            <person name="Nicholson C."/>
            <person name="Noirot C."/>
            <person name="O'Bleness M."/>
            <person name="Paule C.R."/>
            <person name="Poulain J."/>
            <person name="Prion F."/>
            <person name="Qin B."/>
            <person name="Qu C."/>
            <person name="Retzel E.F."/>
            <person name="Riddle C."/>
            <person name="Sallet E."/>
            <person name="Samain S."/>
            <person name="Samson N."/>
            <person name="Sanders I."/>
            <person name="Saurat O."/>
            <person name="Scarpelli C."/>
            <person name="Schiex T."/>
            <person name="Segurens B."/>
            <person name="Severin A.J."/>
            <person name="Sherrier D.J."/>
            <person name="Shi R."/>
            <person name="Sims S."/>
            <person name="Singer S.R."/>
            <person name="Sinharoy S."/>
            <person name="Sterck L."/>
            <person name="Viollet A."/>
            <person name="Wang B.B."/>
            <person name="Wang K."/>
            <person name="Wang M."/>
            <person name="Wang X."/>
            <person name="Warfsmann J."/>
            <person name="Weissenbach J."/>
            <person name="White D.D."/>
            <person name="White J.D."/>
            <person name="Wiley G.B."/>
            <person name="Wincker P."/>
            <person name="Xing Y."/>
            <person name="Yang L."/>
            <person name="Yao Z."/>
            <person name="Ying F."/>
            <person name="Zhai J."/>
            <person name="Zhou L."/>
            <person name="Zuber A."/>
            <person name="Denarie J."/>
            <person name="Dixon R.A."/>
            <person name="May G.D."/>
            <person name="Schwartz D.C."/>
            <person name="Rogers J."/>
            <person name="Quetier F."/>
            <person name="Town C.D."/>
            <person name="Roe B.A."/>
        </authorList>
    </citation>
    <scope>NUCLEOTIDE SEQUENCE [LARGE SCALE GENOMIC DNA]</scope>
    <source>
        <strain evidence="1">A17</strain>
        <strain evidence="3 4">cv. Jemalong A17</strain>
    </source>
</reference>
<dbReference type="InterPro" id="IPR032675">
    <property type="entry name" value="LRR_dom_sf"/>
</dbReference>
<dbReference type="OrthoDB" id="6066220at2759"/>
<dbReference type="InterPro" id="IPR006553">
    <property type="entry name" value="Leu-rich_rpt_Cys-con_subtyp"/>
</dbReference>
<dbReference type="PANTHER" id="PTHR13318">
    <property type="entry name" value="PARTNER OF PAIRED, ISOFORM B-RELATED"/>
    <property type="match status" value="1"/>
</dbReference>
<evidence type="ECO:0000313" key="4">
    <source>
        <dbReference type="Proteomes" id="UP000002051"/>
    </source>
</evidence>
<dbReference type="HOGENOM" id="CLU_028145_1_1_1"/>
<evidence type="ECO:0000313" key="1">
    <source>
        <dbReference type="EMBL" id="KEH27715.1"/>
    </source>
</evidence>
<dbReference type="EMBL" id="CM001221">
    <property type="protein sequence ID" value="KEH27715.1"/>
    <property type="molecule type" value="Genomic_DNA"/>
</dbReference>
<dbReference type="KEGG" id="mtr:25495002"/>
<dbReference type="Proteomes" id="UP000265566">
    <property type="component" value="Chromosome 5"/>
</dbReference>
<dbReference type="Gramene" id="rna29939">
    <property type="protein sequence ID" value="RHN54846.1"/>
    <property type="gene ID" value="gene29939"/>
</dbReference>
<organism evidence="1 4">
    <name type="scientific">Medicago truncatula</name>
    <name type="common">Barrel medic</name>
    <name type="synonym">Medicago tribuloides</name>
    <dbReference type="NCBI Taxonomy" id="3880"/>
    <lineage>
        <taxon>Eukaryota</taxon>
        <taxon>Viridiplantae</taxon>
        <taxon>Streptophyta</taxon>
        <taxon>Embryophyta</taxon>
        <taxon>Tracheophyta</taxon>
        <taxon>Spermatophyta</taxon>
        <taxon>Magnoliopsida</taxon>
        <taxon>eudicotyledons</taxon>
        <taxon>Gunneridae</taxon>
        <taxon>Pentapetalae</taxon>
        <taxon>rosids</taxon>
        <taxon>fabids</taxon>
        <taxon>Fabales</taxon>
        <taxon>Fabaceae</taxon>
        <taxon>Papilionoideae</taxon>
        <taxon>50 kb inversion clade</taxon>
        <taxon>NPAAA clade</taxon>
        <taxon>Hologalegina</taxon>
        <taxon>IRL clade</taxon>
        <taxon>Trifolieae</taxon>
        <taxon>Medicago</taxon>
    </lineage>
</organism>
<reference evidence="2" key="4">
    <citation type="journal article" date="2018" name="Nat. Plants">
        <title>Whole-genome landscape of Medicago truncatula symbiotic genes.</title>
        <authorList>
            <person name="Pecrix Y."/>
            <person name="Gamas P."/>
            <person name="Carrere S."/>
        </authorList>
    </citation>
    <scope>NUCLEOTIDE SEQUENCE</scope>
    <source>
        <tissue evidence="2">Leaves</tissue>
    </source>
</reference>
<dbReference type="GO" id="GO:0005737">
    <property type="term" value="C:cytoplasm"/>
    <property type="evidence" value="ECO:0000318"/>
    <property type="project" value="GO_Central"/>
</dbReference>
<sequence>MADVSRKRLAADMYLPDECWESVFQFLNENNYGGQSYLEHLSLVSKQFLSITNRLRSSLTLRGLLFLDSFRLPFLARLLHRFPALTSLDLTQIHCDLNDLLSKISHFSLDLVSLNLSNGSSAIPDNGLQALNGNMKKTLTSLKCFDMVPSRNKDLLLTLNCFPFLQEVDLSSPRGILQVEVRKFVSALPNLRKINLSGTFMSDTSLLYLCKNCKFLEEIVIIRCCVITVFGVASAIRERPGLRCLSVSMLRSLKKFELQNPSALLSASLFSLKGLTYLDFSFSYTPDKLFFSLAEKGLPLRSLVLKDCFGYSYTGIFRLLSKCQLLQHLDLQLTEFLNDQHVAKLSLLLGDLISINVSFCKQLTETTLFELVKNCPLLADINMEETSIGKTGWENPNSSMDLVVSPRVKSLRLKGNAWLRDKSIQMFADFFPNLELLDLSSCYCVFVGVGEVLRRSDKIRHLSLASSFGAKLLEMNLEVPKLEVLNLSRSATDDEALYAISKSCCGLLQLDLENCNDVTEKGVRQVVAKCTKLREINLRDCQNVAGNVVSEMVLSRPSLRKITIPPFYHPSDHERELFLHHGCLVF</sequence>
<dbReference type="PANTHER" id="PTHR13318:SF106">
    <property type="entry name" value="F-BOX_LRR-REPEAT PROTEIN 2"/>
    <property type="match status" value="1"/>
</dbReference>
<accession>A0A072UPD5</accession>
<dbReference type="Proteomes" id="UP000002051">
    <property type="component" value="Chromosome 5"/>
</dbReference>
<dbReference type="Gene3D" id="3.80.10.10">
    <property type="entry name" value="Ribonuclease Inhibitor"/>
    <property type="match status" value="3"/>
</dbReference>
<dbReference type="SMART" id="SM00367">
    <property type="entry name" value="LRR_CC"/>
    <property type="match status" value="8"/>
</dbReference>
<evidence type="ECO:0000313" key="2">
    <source>
        <dbReference type="EMBL" id="RHN54846.1"/>
    </source>
</evidence>